<feature type="region of interest" description="Disordered" evidence="1">
    <location>
        <begin position="79"/>
        <end position="163"/>
    </location>
</feature>
<feature type="transmembrane region" description="Helical" evidence="2">
    <location>
        <begin position="6"/>
        <end position="24"/>
    </location>
</feature>
<evidence type="ECO:0000313" key="3">
    <source>
        <dbReference type="EMBL" id="KAG7459780.1"/>
    </source>
</evidence>
<dbReference type="OrthoDB" id="10630413at2759"/>
<evidence type="ECO:0000313" key="4">
    <source>
        <dbReference type="Proteomes" id="UP001046870"/>
    </source>
</evidence>
<organism evidence="3 4">
    <name type="scientific">Megalops atlanticus</name>
    <name type="common">Tarpon</name>
    <name type="synonym">Clupea gigantea</name>
    <dbReference type="NCBI Taxonomy" id="7932"/>
    <lineage>
        <taxon>Eukaryota</taxon>
        <taxon>Metazoa</taxon>
        <taxon>Chordata</taxon>
        <taxon>Craniata</taxon>
        <taxon>Vertebrata</taxon>
        <taxon>Euteleostomi</taxon>
        <taxon>Actinopterygii</taxon>
        <taxon>Neopterygii</taxon>
        <taxon>Teleostei</taxon>
        <taxon>Elopiformes</taxon>
        <taxon>Megalopidae</taxon>
        <taxon>Megalops</taxon>
    </lineage>
</organism>
<dbReference type="Proteomes" id="UP001046870">
    <property type="component" value="Chromosome 19"/>
</dbReference>
<sequence>MVDAEWIASFSVCLVIIFGTIIYLRRKSLERQEAEERARKEKRDAAVAVSLMGGTGGKSLTLSRDEIQRDLDRLCLLFSQAAEPPRKAEPPKPPRAAPAEAPKPPAEAPKPRAPPAPMDTLQPSPDQRVPAREVNTSSQRSSKRLRRLSKDQGKPVLLPTGIR</sequence>
<protein>
    <submittedName>
        <fullName evidence="3">Uncharacterized protein</fullName>
    </submittedName>
</protein>
<gene>
    <name evidence="3" type="ORF">MATL_G00214300</name>
</gene>
<evidence type="ECO:0000256" key="2">
    <source>
        <dbReference type="SAM" id="Phobius"/>
    </source>
</evidence>
<keyword evidence="4" id="KW-1185">Reference proteome</keyword>
<feature type="compositionally biased region" description="Pro residues" evidence="1">
    <location>
        <begin position="93"/>
        <end position="117"/>
    </location>
</feature>
<keyword evidence="2" id="KW-0472">Membrane</keyword>
<name>A0A9D3PKC0_MEGAT</name>
<reference evidence="3" key="1">
    <citation type="submission" date="2021-01" db="EMBL/GenBank/DDBJ databases">
        <authorList>
            <person name="Zahm M."/>
            <person name="Roques C."/>
            <person name="Cabau C."/>
            <person name="Klopp C."/>
            <person name="Donnadieu C."/>
            <person name="Jouanno E."/>
            <person name="Lampietro C."/>
            <person name="Louis A."/>
            <person name="Herpin A."/>
            <person name="Echchiki A."/>
            <person name="Berthelot C."/>
            <person name="Parey E."/>
            <person name="Roest-Crollius H."/>
            <person name="Braasch I."/>
            <person name="Postlethwait J."/>
            <person name="Bobe J."/>
            <person name="Montfort J."/>
            <person name="Bouchez O."/>
            <person name="Begum T."/>
            <person name="Mejri S."/>
            <person name="Adams A."/>
            <person name="Chen W.-J."/>
            <person name="Guiguen Y."/>
        </authorList>
    </citation>
    <scope>NUCLEOTIDE SEQUENCE</scope>
    <source>
        <strain evidence="3">YG-15Mar2019-1</strain>
        <tissue evidence="3">Brain</tissue>
    </source>
</reference>
<keyword evidence="2" id="KW-0812">Transmembrane</keyword>
<dbReference type="AlphaFoldDB" id="A0A9D3PKC0"/>
<keyword evidence="2" id="KW-1133">Transmembrane helix</keyword>
<dbReference type="EMBL" id="JAFDVH010000019">
    <property type="protein sequence ID" value="KAG7459780.1"/>
    <property type="molecule type" value="Genomic_DNA"/>
</dbReference>
<accession>A0A9D3PKC0</accession>
<evidence type="ECO:0000256" key="1">
    <source>
        <dbReference type="SAM" id="MobiDB-lite"/>
    </source>
</evidence>
<comment type="caution">
    <text evidence="3">The sequence shown here is derived from an EMBL/GenBank/DDBJ whole genome shotgun (WGS) entry which is preliminary data.</text>
</comment>
<proteinExistence type="predicted"/>